<evidence type="ECO:0000256" key="1">
    <source>
        <dbReference type="SAM" id="MobiDB-lite"/>
    </source>
</evidence>
<proteinExistence type="predicted"/>
<feature type="compositionally biased region" description="Basic and acidic residues" evidence="1">
    <location>
        <begin position="230"/>
        <end position="242"/>
    </location>
</feature>
<dbReference type="OrthoDB" id="6099134at2759"/>
<feature type="region of interest" description="Disordered" evidence="1">
    <location>
        <begin position="225"/>
        <end position="262"/>
    </location>
</feature>
<name>A0A9W3AZW5_BIOGL</name>
<dbReference type="Proteomes" id="UP001165740">
    <property type="component" value="Chromosome 7"/>
</dbReference>
<dbReference type="OMA" id="MYEHEIY"/>
<dbReference type="GeneID" id="106061804"/>
<feature type="region of interest" description="Disordered" evidence="1">
    <location>
        <begin position="274"/>
        <end position="304"/>
    </location>
</feature>
<sequence length="498" mass="56636">MVCFSGRLSVLSIAEASARLNVVIYNMADATNLPFVAKNRTGDLLYDTFLKKTLGYFLPQCLRYVSEVRPVDPIDTIARCLYKSVDINYYQQEKIRYLRDLERANHMLKQSKNKILNRLPPIVQAAKTERDVLHKLREEELQDLLHILENSDDPLDDDITARLNFLADIFNAQMQVKSLLTERAKRFLVEQRLAEAEKKDAALKALIMKHSKGEKASGSLVKVTVSSAMSEKRHPEDKPLRDIEEEDKMSFPSTNLHGSKGSLKEIDKYLEGSKQASDIGKRRSSSKSSLKRTRSHSRKDLGSSSSTTMKYEVFDYYDSRTEIIRKGKGSVPSSKLKVKPESETNIEEEFVDYDTESEVIQFVPSKRAPHLDEVNEDDDEALKEFKDILDKGRYAITKNGLLAYVSKTLGVIAPKPSKYTPYSASDMPEQWLKKQFACESLYDSELYTVCDYGNLDDLYSDIEEISLAEYKAPVIKKLGMSNVAKKKLGVLDQEEAEN</sequence>
<evidence type="ECO:0000313" key="2">
    <source>
        <dbReference type="Proteomes" id="UP001165740"/>
    </source>
</evidence>
<accession>A0A9W3AZW5</accession>
<protein>
    <submittedName>
        <fullName evidence="3">Uncharacterized protein LOC106061804 isoform X1</fullName>
    </submittedName>
</protein>
<evidence type="ECO:0000313" key="3">
    <source>
        <dbReference type="RefSeq" id="XP_055892748.1"/>
    </source>
</evidence>
<gene>
    <name evidence="3" type="primary">LOC106061804</name>
</gene>
<organism evidence="2 3">
    <name type="scientific">Biomphalaria glabrata</name>
    <name type="common">Bloodfluke planorb</name>
    <name type="synonym">Freshwater snail</name>
    <dbReference type="NCBI Taxonomy" id="6526"/>
    <lineage>
        <taxon>Eukaryota</taxon>
        <taxon>Metazoa</taxon>
        <taxon>Spiralia</taxon>
        <taxon>Lophotrochozoa</taxon>
        <taxon>Mollusca</taxon>
        <taxon>Gastropoda</taxon>
        <taxon>Heterobranchia</taxon>
        <taxon>Euthyneura</taxon>
        <taxon>Panpulmonata</taxon>
        <taxon>Hygrophila</taxon>
        <taxon>Lymnaeoidea</taxon>
        <taxon>Planorbidae</taxon>
        <taxon>Biomphalaria</taxon>
    </lineage>
</organism>
<dbReference type="RefSeq" id="XP_055892748.1">
    <property type="nucleotide sequence ID" value="XM_056036773.1"/>
</dbReference>
<reference evidence="3" key="1">
    <citation type="submission" date="2025-08" db="UniProtKB">
        <authorList>
            <consortium name="RefSeq"/>
        </authorList>
    </citation>
    <scope>IDENTIFICATION</scope>
</reference>
<feature type="compositionally biased region" description="Basic residues" evidence="1">
    <location>
        <begin position="282"/>
        <end position="297"/>
    </location>
</feature>
<keyword evidence="2" id="KW-1185">Reference proteome</keyword>
<dbReference type="AlphaFoldDB" id="A0A9W3AZW5"/>